<organism evidence="2 3">
    <name type="scientific">Cudoniella acicularis</name>
    <dbReference type="NCBI Taxonomy" id="354080"/>
    <lineage>
        <taxon>Eukaryota</taxon>
        <taxon>Fungi</taxon>
        <taxon>Dikarya</taxon>
        <taxon>Ascomycota</taxon>
        <taxon>Pezizomycotina</taxon>
        <taxon>Leotiomycetes</taxon>
        <taxon>Helotiales</taxon>
        <taxon>Tricladiaceae</taxon>
        <taxon>Cudoniella</taxon>
    </lineage>
</organism>
<comment type="caution">
    <text evidence="2">The sequence shown here is derived from an EMBL/GenBank/DDBJ whole genome shotgun (WGS) entry which is preliminary data.</text>
</comment>
<dbReference type="Proteomes" id="UP000566819">
    <property type="component" value="Unassembled WGS sequence"/>
</dbReference>
<dbReference type="AlphaFoldDB" id="A0A8H4W6T3"/>
<name>A0A8H4W6T3_9HELO</name>
<evidence type="ECO:0000313" key="3">
    <source>
        <dbReference type="Proteomes" id="UP000566819"/>
    </source>
</evidence>
<proteinExistence type="predicted"/>
<dbReference type="OrthoDB" id="5431013at2759"/>
<feature type="region of interest" description="Disordered" evidence="1">
    <location>
        <begin position="252"/>
        <end position="366"/>
    </location>
</feature>
<sequence length="679" mass="74930">MAGGNIAVEDGSIGGIVEFGHQLSNQLQIYMEGLDDAEDLFRNITFEINATASALRQLQSLVDTDFSNQITNSTTPILFKPEGITEIADLARKVGKVYTTIVTVVFKAGPHGEQESKLPVDVRNALTLSMGVIALGLKECWLEPRIERCQEQLKWLRMNALLMIQLGNLAKVQLSNSPERMPGSFEEEMALRGLTIKLRQHGLKQLEKFKPKDGKKIEDVDSLFGTDEVPVVDLNIPVESVDGKATAVKVPDNSEATVSVDDLAEAKDHPSENPPTESMFDKISLRTKKKENLSTKEEASRPGMLKPMEFHDFHSPSAEKKDATSAKDPGVAEPAESAANEETPKPDGPEKKPETTTPSTPQTPSKFTIIPSWLSNIFSPQAHFPDDSESQTLEAYIVGATSSDLTKIPFGHKSLASGLKRMKKTSVSWEKFIGMNEAERQFINRAINEVKKIDPRERNCVSVGYEKLSGSEKIAHARPPNRMLLTRRPRRSPRRRRSLRSSRRERNGDATITIRESHQTRLPYQAIHVAYAKPSATAATASTSLPRQSRPVSTTSRSTPRTTATPSKLGAPESESPVFVVNPAKRPSPGVLNWMAGRPNSTSDTDSLYHDSDIEEGPEDLGIEIDYEKETENGKLSVGNLLGRFTYALDTMDENLKLVMDAEDDEDDSSDGSRSYCSD</sequence>
<feature type="compositionally biased region" description="Basic residues" evidence="1">
    <location>
        <begin position="485"/>
        <end position="501"/>
    </location>
</feature>
<feature type="region of interest" description="Disordered" evidence="1">
    <location>
        <begin position="472"/>
        <end position="519"/>
    </location>
</feature>
<reference evidence="2 3" key="1">
    <citation type="submission" date="2020-03" db="EMBL/GenBank/DDBJ databases">
        <title>Draft Genome Sequence of Cudoniella acicularis.</title>
        <authorList>
            <person name="Buettner E."/>
            <person name="Kellner H."/>
        </authorList>
    </citation>
    <scope>NUCLEOTIDE SEQUENCE [LARGE SCALE GENOMIC DNA]</scope>
    <source>
        <strain evidence="2 3">DSM 108380</strain>
    </source>
</reference>
<feature type="compositionally biased region" description="Low complexity" evidence="1">
    <location>
        <begin position="355"/>
        <end position="366"/>
    </location>
</feature>
<gene>
    <name evidence="2" type="ORF">G7Y89_g2112</name>
</gene>
<feature type="compositionally biased region" description="Low complexity" evidence="1">
    <location>
        <begin position="537"/>
        <end position="567"/>
    </location>
</feature>
<evidence type="ECO:0000256" key="1">
    <source>
        <dbReference type="SAM" id="MobiDB-lite"/>
    </source>
</evidence>
<feature type="compositionally biased region" description="Basic and acidic residues" evidence="1">
    <location>
        <begin position="342"/>
        <end position="354"/>
    </location>
</feature>
<protein>
    <submittedName>
        <fullName evidence="2">Uncharacterized protein</fullName>
    </submittedName>
</protein>
<accession>A0A8H4W6T3</accession>
<feature type="region of interest" description="Disordered" evidence="1">
    <location>
        <begin position="537"/>
        <end position="617"/>
    </location>
</feature>
<dbReference type="EMBL" id="JAAMPI010000089">
    <property type="protein sequence ID" value="KAF4635982.1"/>
    <property type="molecule type" value="Genomic_DNA"/>
</dbReference>
<feature type="compositionally biased region" description="Basic and acidic residues" evidence="1">
    <location>
        <begin position="308"/>
        <end position="325"/>
    </location>
</feature>
<evidence type="ECO:0000313" key="2">
    <source>
        <dbReference type="EMBL" id="KAF4635982.1"/>
    </source>
</evidence>
<keyword evidence="3" id="KW-1185">Reference proteome</keyword>
<feature type="compositionally biased region" description="Basic and acidic residues" evidence="1">
    <location>
        <begin position="279"/>
        <end position="300"/>
    </location>
</feature>